<keyword evidence="3" id="KW-1185">Reference proteome</keyword>
<dbReference type="Proteomes" id="UP001355056">
    <property type="component" value="Unassembled WGS sequence"/>
</dbReference>
<dbReference type="Pfam" id="PF16242">
    <property type="entry name" value="Pyrid_ox_like"/>
    <property type="match status" value="1"/>
</dbReference>
<gene>
    <name evidence="2" type="ORF">SNE34_03750</name>
</gene>
<dbReference type="InterPro" id="IPR052917">
    <property type="entry name" value="Stress-Dev_Protein"/>
</dbReference>
<dbReference type="EMBL" id="JAXGFP010000002">
    <property type="protein sequence ID" value="MEG3183127.1"/>
    <property type="molecule type" value="Genomic_DNA"/>
</dbReference>
<comment type="caution">
    <text evidence="2">The sequence shown here is derived from an EMBL/GenBank/DDBJ whole genome shotgun (WGS) entry which is preliminary data.</text>
</comment>
<dbReference type="PANTHER" id="PTHR34818:SF1">
    <property type="entry name" value="PROTEIN BLI-3"/>
    <property type="match status" value="1"/>
</dbReference>
<dbReference type="InterPro" id="IPR012349">
    <property type="entry name" value="Split_barrel_FMN-bd"/>
</dbReference>
<dbReference type="InterPro" id="IPR038725">
    <property type="entry name" value="YdaG_split_barrel_FMN-bd"/>
</dbReference>
<reference evidence="2 3" key="1">
    <citation type="journal article" date="2016" name="Int. J. Syst. Evol. Microbiol.">
        <title>Lysobacter erysipheiresistens sp. nov., an antagonist of powdery mildew, isolated from tobacco-cultivated soil.</title>
        <authorList>
            <person name="Xie B."/>
            <person name="Li T."/>
            <person name="Lin X."/>
            <person name="Wang C.J."/>
            <person name="Chen Y.J."/>
            <person name="Liu W.J."/>
            <person name="Zhao Z.W."/>
        </authorList>
    </citation>
    <scope>NUCLEOTIDE SEQUENCE [LARGE SCALE GENOMIC DNA]</scope>
    <source>
        <strain evidence="2 3">RS-LYSO-3</strain>
    </source>
</reference>
<dbReference type="RefSeq" id="WP_332614867.1">
    <property type="nucleotide sequence ID" value="NZ_JAXGFP010000002.1"/>
</dbReference>
<evidence type="ECO:0000313" key="3">
    <source>
        <dbReference type="Proteomes" id="UP001355056"/>
    </source>
</evidence>
<organism evidence="2 3">
    <name type="scientific">Novilysobacter erysipheiresistens</name>
    <dbReference type="NCBI Taxonomy" id="1749332"/>
    <lineage>
        <taxon>Bacteria</taxon>
        <taxon>Pseudomonadati</taxon>
        <taxon>Pseudomonadota</taxon>
        <taxon>Gammaproteobacteria</taxon>
        <taxon>Lysobacterales</taxon>
        <taxon>Lysobacteraceae</taxon>
        <taxon>Novilysobacter</taxon>
    </lineage>
</organism>
<dbReference type="SUPFAM" id="SSF50475">
    <property type="entry name" value="FMN-binding split barrel"/>
    <property type="match status" value="1"/>
</dbReference>
<protein>
    <submittedName>
        <fullName evidence="2">Pyridoxamine 5'-phosphate oxidase family protein</fullName>
    </submittedName>
</protein>
<dbReference type="PANTHER" id="PTHR34818">
    <property type="entry name" value="PROTEIN BLI-3"/>
    <property type="match status" value="1"/>
</dbReference>
<dbReference type="Gene3D" id="2.30.110.10">
    <property type="entry name" value="Electron Transport, Fmn-binding Protein, Chain A"/>
    <property type="match status" value="1"/>
</dbReference>
<name>A0ABU7YW24_9GAMM</name>
<evidence type="ECO:0000313" key="2">
    <source>
        <dbReference type="EMBL" id="MEG3183127.1"/>
    </source>
</evidence>
<sequence length="165" mass="18217">MADTQELEGRLWKALGDDRTVMLGATGVEPRPMTALAEDDRTPLWFFTASDTELAQSLEGSGGHAATATFVAKDHELFATISGHVVIDNDRAVIERLWNPFIAAWFEQGKDDPKLRLLRMDAADAHVWLNENSLLAGVKLLLGVDPKKSYEDKVGDVNLQTPRSE</sequence>
<accession>A0ABU7YW24</accession>
<proteinExistence type="predicted"/>
<feature type="domain" description="General stress protein FMN-binding split barrel" evidence="1">
    <location>
        <begin position="10"/>
        <end position="140"/>
    </location>
</feature>
<evidence type="ECO:0000259" key="1">
    <source>
        <dbReference type="Pfam" id="PF16242"/>
    </source>
</evidence>